<proteinExistence type="predicted"/>
<evidence type="ECO:0000259" key="1">
    <source>
        <dbReference type="Pfam" id="PF09414"/>
    </source>
</evidence>
<dbReference type="PANTHER" id="PTHR43883">
    <property type="entry name" value="SLR0207 PROTEIN"/>
    <property type="match status" value="1"/>
</dbReference>
<dbReference type="AlphaFoldDB" id="A0A150P2M5"/>
<dbReference type="SUPFAM" id="SSF56091">
    <property type="entry name" value="DNA ligase/mRNA capping enzyme, catalytic domain"/>
    <property type="match status" value="1"/>
</dbReference>
<gene>
    <name evidence="2" type="ORF">BE08_13210</name>
</gene>
<dbReference type="PANTHER" id="PTHR43883:SF1">
    <property type="entry name" value="GLUCONOKINASE"/>
    <property type="match status" value="1"/>
</dbReference>
<dbReference type="InterPro" id="IPR021122">
    <property type="entry name" value="RNA_ligase_dom_REL/Rnl2"/>
</dbReference>
<name>A0A150P2M5_SORCE</name>
<evidence type="ECO:0000313" key="3">
    <source>
        <dbReference type="Proteomes" id="UP000075420"/>
    </source>
</evidence>
<sequence length="225" mass="24884">MSAKYPRSFHLPWSPGGTSDDKRMADVSGLLGAEIVITEKCDGSNLTYTRKSVFSRSHSGPPSHPSFDLAKATHASIAHLLSEGISLFCEYCYAVHSIEYDALPGYSLVFGVRDDARGLFWEWDMVVAQARDLALPTVPVLFRGVVESERELEALTTALAREPSAFGGPREGVVVRVAAEFQDAMFQRCLAKWVRRGHVQTDEHWMHQEIRPQRLAPAPAEGLSA</sequence>
<comment type="caution">
    <text evidence="2">The sequence shown here is derived from an EMBL/GenBank/DDBJ whole genome shotgun (WGS) entry which is preliminary data.</text>
</comment>
<organism evidence="2 3">
    <name type="scientific">Sorangium cellulosum</name>
    <name type="common">Polyangium cellulosum</name>
    <dbReference type="NCBI Taxonomy" id="56"/>
    <lineage>
        <taxon>Bacteria</taxon>
        <taxon>Pseudomonadati</taxon>
        <taxon>Myxococcota</taxon>
        <taxon>Polyangia</taxon>
        <taxon>Polyangiales</taxon>
        <taxon>Polyangiaceae</taxon>
        <taxon>Sorangium</taxon>
    </lineage>
</organism>
<reference evidence="2 3" key="1">
    <citation type="submission" date="2014-02" db="EMBL/GenBank/DDBJ databases">
        <title>The small core and large imbalanced accessory genome model reveals a collaborative survival strategy of Sorangium cellulosum strains in nature.</title>
        <authorList>
            <person name="Han K."/>
            <person name="Peng R."/>
            <person name="Blom J."/>
            <person name="Li Y.-Z."/>
        </authorList>
    </citation>
    <scope>NUCLEOTIDE SEQUENCE [LARGE SCALE GENOMIC DNA]</scope>
    <source>
        <strain evidence="2 3">So0157-25</strain>
    </source>
</reference>
<evidence type="ECO:0000313" key="2">
    <source>
        <dbReference type="EMBL" id="KYF49678.1"/>
    </source>
</evidence>
<accession>A0A150P2M5</accession>
<dbReference type="EMBL" id="JELY01003327">
    <property type="protein sequence ID" value="KYF49678.1"/>
    <property type="molecule type" value="Genomic_DNA"/>
</dbReference>
<dbReference type="InterPro" id="IPR052732">
    <property type="entry name" value="Cell-binding_unc_protein"/>
</dbReference>
<dbReference type="Gene3D" id="3.30.470.30">
    <property type="entry name" value="DNA ligase/mRNA capping enzyme"/>
    <property type="match status" value="1"/>
</dbReference>
<dbReference type="Pfam" id="PF09414">
    <property type="entry name" value="RNA_ligase"/>
    <property type="match status" value="1"/>
</dbReference>
<feature type="domain" description="RNA ligase" evidence="1">
    <location>
        <begin position="34"/>
        <end position="194"/>
    </location>
</feature>
<dbReference type="Proteomes" id="UP000075420">
    <property type="component" value="Unassembled WGS sequence"/>
</dbReference>
<protein>
    <recommendedName>
        <fullName evidence="1">RNA ligase domain-containing protein</fullName>
    </recommendedName>
</protein>